<dbReference type="Proteomes" id="UP000199503">
    <property type="component" value="Unassembled WGS sequence"/>
</dbReference>
<name>A0A1H9W993_9PSEU</name>
<keyword evidence="2" id="KW-1185">Reference proteome</keyword>
<organism evidence="1 2">
    <name type="scientific">Lentzea albida</name>
    <dbReference type="NCBI Taxonomy" id="65499"/>
    <lineage>
        <taxon>Bacteria</taxon>
        <taxon>Bacillati</taxon>
        <taxon>Actinomycetota</taxon>
        <taxon>Actinomycetes</taxon>
        <taxon>Pseudonocardiales</taxon>
        <taxon>Pseudonocardiaceae</taxon>
        <taxon>Lentzea</taxon>
    </lineage>
</organism>
<dbReference type="EMBL" id="FOFV01000021">
    <property type="protein sequence ID" value="SES30492.1"/>
    <property type="molecule type" value="Genomic_DNA"/>
</dbReference>
<evidence type="ECO:0000313" key="2">
    <source>
        <dbReference type="Proteomes" id="UP000199503"/>
    </source>
</evidence>
<accession>A0A1H9W993</accession>
<protein>
    <submittedName>
        <fullName evidence="1">Uncharacterized protein</fullName>
    </submittedName>
</protein>
<gene>
    <name evidence="1" type="ORF">SAMN04488000_12174</name>
</gene>
<proteinExistence type="predicted"/>
<reference evidence="2" key="1">
    <citation type="submission" date="2016-10" db="EMBL/GenBank/DDBJ databases">
        <authorList>
            <person name="Varghese N."/>
            <person name="Submissions S."/>
        </authorList>
    </citation>
    <scope>NUCLEOTIDE SEQUENCE [LARGE SCALE GENOMIC DNA]</scope>
    <source>
        <strain evidence="2">DSM 44437</strain>
    </source>
</reference>
<dbReference type="RefSeq" id="WP_089924679.1">
    <property type="nucleotide sequence ID" value="NZ_FOFV01000021.1"/>
</dbReference>
<dbReference type="AlphaFoldDB" id="A0A1H9W993"/>
<dbReference type="OrthoDB" id="3199405at2"/>
<evidence type="ECO:0000313" key="1">
    <source>
        <dbReference type="EMBL" id="SES30492.1"/>
    </source>
</evidence>
<sequence>MVRYWGSFVRQGTPDAPGLAAWQGIPKGQVMVLRTGGSSAVSSEEFSAAHHCDLWSSIDYRWLDLDPGELARQVGVGL</sequence>